<keyword evidence="2" id="KW-1185">Reference proteome</keyword>
<feature type="compositionally biased region" description="Acidic residues" evidence="1">
    <location>
        <begin position="262"/>
        <end position="276"/>
    </location>
</feature>
<feature type="region of interest" description="Disordered" evidence="1">
    <location>
        <begin position="229"/>
        <end position="276"/>
    </location>
</feature>
<organism evidence="2 3">
    <name type="scientific">Vigna radiata var. radiata</name>
    <name type="common">Mung bean</name>
    <name type="synonym">Phaseolus aureus</name>
    <dbReference type="NCBI Taxonomy" id="3916"/>
    <lineage>
        <taxon>Eukaryota</taxon>
        <taxon>Viridiplantae</taxon>
        <taxon>Streptophyta</taxon>
        <taxon>Embryophyta</taxon>
        <taxon>Tracheophyta</taxon>
        <taxon>Spermatophyta</taxon>
        <taxon>Magnoliopsida</taxon>
        <taxon>eudicotyledons</taxon>
        <taxon>Gunneridae</taxon>
        <taxon>Pentapetalae</taxon>
        <taxon>rosids</taxon>
        <taxon>fabids</taxon>
        <taxon>Fabales</taxon>
        <taxon>Fabaceae</taxon>
        <taxon>Papilionoideae</taxon>
        <taxon>50 kb inversion clade</taxon>
        <taxon>NPAAA clade</taxon>
        <taxon>indigoferoid/millettioid clade</taxon>
        <taxon>Phaseoleae</taxon>
        <taxon>Vigna</taxon>
    </lineage>
</organism>
<reference evidence="3" key="2">
    <citation type="submission" date="2025-08" db="UniProtKB">
        <authorList>
            <consortium name="RefSeq"/>
        </authorList>
    </citation>
    <scope>IDENTIFICATION</scope>
    <source>
        <tissue evidence="3">Leaf</tissue>
    </source>
</reference>
<gene>
    <name evidence="3" type="primary">LOC111242297</name>
</gene>
<dbReference type="GeneID" id="111242297"/>
<evidence type="ECO:0000313" key="2">
    <source>
        <dbReference type="Proteomes" id="UP000087766"/>
    </source>
</evidence>
<evidence type="ECO:0000256" key="1">
    <source>
        <dbReference type="SAM" id="MobiDB-lite"/>
    </source>
</evidence>
<protein>
    <submittedName>
        <fullName evidence="3">Uncharacterized protein LOC111242297 isoform X2</fullName>
    </submittedName>
</protein>
<feature type="compositionally biased region" description="Polar residues" evidence="1">
    <location>
        <begin position="231"/>
        <end position="253"/>
    </location>
</feature>
<accession>A0A3Q0FE00</accession>
<dbReference type="Proteomes" id="UP000087766">
    <property type="component" value="Chromosome 8"/>
</dbReference>
<evidence type="ECO:0000313" key="3">
    <source>
        <dbReference type="RefSeq" id="XP_022640582.1"/>
    </source>
</evidence>
<dbReference type="AlphaFoldDB" id="A0A3Q0FE00"/>
<dbReference type="Pfam" id="PF03004">
    <property type="entry name" value="Transposase_24"/>
    <property type="match status" value="1"/>
</dbReference>
<name>A0A3Q0FE00_VIGRR</name>
<dbReference type="RefSeq" id="XP_022640582.1">
    <property type="nucleotide sequence ID" value="XM_022784861.1"/>
</dbReference>
<reference evidence="2" key="1">
    <citation type="journal article" date="2014" name="Nat. Commun.">
        <title>Genome sequence of mungbean and insights into evolution within Vigna species.</title>
        <authorList>
            <person name="Kang Y.J."/>
            <person name="Kim S.K."/>
            <person name="Kim M.Y."/>
            <person name="Lestari P."/>
            <person name="Kim K.H."/>
            <person name="Ha B.K."/>
            <person name="Jun T.H."/>
            <person name="Hwang W.J."/>
            <person name="Lee T."/>
            <person name="Lee J."/>
            <person name="Shim S."/>
            <person name="Yoon M.Y."/>
            <person name="Jang Y.E."/>
            <person name="Han K.S."/>
            <person name="Taeprayoon P."/>
            <person name="Yoon N."/>
            <person name="Somta P."/>
            <person name="Tanya P."/>
            <person name="Kim K.S."/>
            <person name="Gwag J.G."/>
            <person name="Moon J.K."/>
            <person name="Lee Y.H."/>
            <person name="Park B.S."/>
            <person name="Bombarely A."/>
            <person name="Doyle J.J."/>
            <person name="Jackson S.A."/>
            <person name="Schafleitner R."/>
            <person name="Srinives P."/>
            <person name="Varshney R.K."/>
            <person name="Lee S.H."/>
        </authorList>
    </citation>
    <scope>NUCLEOTIDE SEQUENCE [LARGE SCALE GENOMIC DNA]</scope>
    <source>
        <strain evidence="2">cv. VC1973A</strain>
    </source>
</reference>
<sequence>MKFRLKETSTLRHLIDFQKCLERQGLLENALVGWGMAFGTHCWHTGIRQHTVLNVLPPKKIGLQRKVALSTLGAQSLYTSMPFAAQLGRSVSVDEVFTQTHIRKGTDAYVDERSRKTIEDFSTRFTHAREDVGGAPDEASRTNAYEDIIKTQCWVDVVRGKKKGRIYGAGQLASHYIAARGGVLKHQPSSSNTTDQHNMVSREAYDELRSRLQTFEDILRKYIPEAGQILDPSSSHQAPTQLMQPTNKQSPNQHEPLVQQQQEDEEEHDSDDFSGY</sequence>
<proteinExistence type="predicted"/>
<dbReference type="InterPro" id="IPR004252">
    <property type="entry name" value="Probable_transposase_24"/>
</dbReference>